<proteinExistence type="predicted"/>
<dbReference type="AlphaFoldDB" id="A0A1Z3NBD0"/>
<dbReference type="RefSeq" id="WP_088566187.1">
    <property type="nucleotide sequence ID" value="NZ_CP020946.1"/>
</dbReference>
<evidence type="ECO:0000256" key="1">
    <source>
        <dbReference type="SAM" id="SignalP"/>
    </source>
</evidence>
<dbReference type="OrthoDB" id="5296025at2"/>
<name>A0A1Z3NBD0_BDEBC</name>
<sequence>MFWVVTLTMSVLMVSASGCSLEANISDLNQQALPTPAAIRHDKDYQNTEVAVSGQYQVQGQIAETTEKRISGNYVVEGVIAYE</sequence>
<evidence type="ECO:0000313" key="2">
    <source>
        <dbReference type="EMBL" id="ASD64745.1"/>
    </source>
</evidence>
<dbReference type="Proteomes" id="UP000197003">
    <property type="component" value="Chromosome"/>
</dbReference>
<evidence type="ECO:0000313" key="3">
    <source>
        <dbReference type="Proteomes" id="UP000197003"/>
    </source>
</evidence>
<feature type="chain" id="PRO_5012306214" evidence="1">
    <location>
        <begin position="23"/>
        <end position="83"/>
    </location>
</feature>
<dbReference type="EMBL" id="CP020946">
    <property type="protein sequence ID" value="ASD64745.1"/>
    <property type="molecule type" value="Genomic_DNA"/>
</dbReference>
<feature type="signal peptide" evidence="1">
    <location>
        <begin position="1"/>
        <end position="22"/>
    </location>
</feature>
<accession>A0A1Z3NBD0</accession>
<keyword evidence="1" id="KW-0732">Signal</keyword>
<protein>
    <submittedName>
        <fullName evidence="2">Uncharacterized protein</fullName>
    </submittedName>
</protein>
<gene>
    <name evidence="2" type="ORF">B9G79_14830</name>
</gene>
<reference evidence="2 3" key="1">
    <citation type="submission" date="2017-04" db="EMBL/GenBank/DDBJ databases">
        <title>Whole genome sequence of Bdellovibrio bacteriovorus strain SSB218315.</title>
        <authorList>
            <person name="Oyedara O."/>
            <person name="Rodriguez-Perez M.A."/>
        </authorList>
    </citation>
    <scope>NUCLEOTIDE SEQUENCE [LARGE SCALE GENOMIC DNA]</scope>
    <source>
        <strain evidence="2 3">SSB218315</strain>
    </source>
</reference>
<organism evidence="2 3">
    <name type="scientific">Bdellovibrio bacteriovorus</name>
    <dbReference type="NCBI Taxonomy" id="959"/>
    <lineage>
        <taxon>Bacteria</taxon>
        <taxon>Pseudomonadati</taxon>
        <taxon>Bdellovibrionota</taxon>
        <taxon>Bdellovibrionia</taxon>
        <taxon>Bdellovibrionales</taxon>
        <taxon>Pseudobdellovibrionaceae</taxon>
        <taxon>Bdellovibrio</taxon>
    </lineage>
</organism>